<dbReference type="InterPro" id="IPR053167">
    <property type="entry name" value="Spore_coat_component"/>
</dbReference>
<proteinExistence type="predicted"/>
<dbReference type="SMART" id="SM00972">
    <property type="entry name" value="SCPU"/>
    <property type="match status" value="1"/>
</dbReference>
<sequence>MLSKISFKVSALSIVILGASISTTCFAAGTQSANIAVTASVESACTIATTPLAFPAYTGSAVVDTTATLSITCTNAAPYVLALGAGTGTGATTAIRVLTSATTSSVLNYGLYSDAAHTSSWGDTSGTDTVAGTGNGEVQDVTVYGEIAANQLSAQVATDYTDTVAVTVTY</sequence>
<dbReference type="PANTHER" id="PTHR37089:SF4">
    <property type="entry name" value="EXPORTED PROTEIN"/>
    <property type="match status" value="1"/>
</dbReference>
<feature type="signal peptide" evidence="1">
    <location>
        <begin position="1"/>
        <end position="27"/>
    </location>
</feature>
<evidence type="ECO:0000313" key="3">
    <source>
        <dbReference type="EMBL" id="GGA42956.1"/>
    </source>
</evidence>
<name>A0ABQ1GG41_9GAMM</name>
<comment type="caution">
    <text evidence="3">The sequence shown here is derived from an EMBL/GenBank/DDBJ whole genome shotgun (WGS) entry which is preliminary data.</text>
</comment>
<evidence type="ECO:0000256" key="1">
    <source>
        <dbReference type="SAM" id="SignalP"/>
    </source>
</evidence>
<dbReference type="Proteomes" id="UP000627464">
    <property type="component" value="Unassembled WGS sequence"/>
</dbReference>
<evidence type="ECO:0000313" key="4">
    <source>
        <dbReference type="Proteomes" id="UP000627464"/>
    </source>
</evidence>
<keyword evidence="1" id="KW-0732">Signal</keyword>
<reference evidence="4" key="1">
    <citation type="journal article" date="2019" name="Int. J. Syst. Evol. Microbiol.">
        <title>The Global Catalogue of Microorganisms (GCM) 10K type strain sequencing project: providing services to taxonomists for standard genome sequencing and annotation.</title>
        <authorList>
            <consortium name="The Broad Institute Genomics Platform"/>
            <consortium name="The Broad Institute Genome Sequencing Center for Infectious Disease"/>
            <person name="Wu L."/>
            <person name="Ma J."/>
        </authorList>
    </citation>
    <scope>NUCLEOTIDE SEQUENCE [LARGE SCALE GENOMIC DNA]</scope>
    <source>
        <strain evidence="4">CGMCC 1.12806</strain>
    </source>
</reference>
<dbReference type="RefSeq" id="WP_188472609.1">
    <property type="nucleotide sequence ID" value="NZ_BMFZ01000004.1"/>
</dbReference>
<dbReference type="EMBL" id="BMFZ01000004">
    <property type="protein sequence ID" value="GGA42956.1"/>
    <property type="molecule type" value="Genomic_DNA"/>
</dbReference>
<dbReference type="PANTHER" id="PTHR37089">
    <property type="entry name" value="PROTEIN U-RELATED"/>
    <property type="match status" value="1"/>
</dbReference>
<evidence type="ECO:0000259" key="2">
    <source>
        <dbReference type="Pfam" id="PF05229"/>
    </source>
</evidence>
<keyword evidence="4" id="KW-1185">Reference proteome</keyword>
<accession>A0ABQ1GG41</accession>
<organism evidence="3 4">
    <name type="scientific">Hafnia psychrotolerans</name>
    <dbReference type="NCBI Taxonomy" id="1477018"/>
    <lineage>
        <taxon>Bacteria</taxon>
        <taxon>Pseudomonadati</taxon>
        <taxon>Pseudomonadota</taxon>
        <taxon>Gammaproteobacteria</taxon>
        <taxon>Enterobacterales</taxon>
        <taxon>Hafniaceae</taxon>
        <taxon>Hafnia</taxon>
    </lineage>
</organism>
<feature type="chain" id="PRO_5046499194" description="Spore coat protein U/FanG domain-containing protein" evidence="1">
    <location>
        <begin position="28"/>
        <end position="170"/>
    </location>
</feature>
<dbReference type="InterPro" id="IPR007893">
    <property type="entry name" value="Spore_coat_U/FanG"/>
</dbReference>
<dbReference type="Pfam" id="PF05229">
    <property type="entry name" value="SCPU"/>
    <property type="match status" value="1"/>
</dbReference>
<gene>
    <name evidence="3" type="ORF">GCM10011328_17410</name>
</gene>
<protein>
    <recommendedName>
        <fullName evidence="2">Spore coat protein U/FanG domain-containing protein</fullName>
    </recommendedName>
</protein>
<feature type="domain" description="Spore coat protein U/FanG" evidence="2">
    <location>
        <begin position="33"/>
        <end position="167"/>
    </location>
</feature>